<name>Q0ISB8_ORYSJ</name>
<dbReference type="Gene3D" id="1.10.10.10">
    <property type="entry name" value="Winged helix-like DNA-binding domain superfamily/Winged helix DNA-binding domain"/>
    <property type="match status" value="1"/>
</dbReference>
<dbReference type="PANTHER" id="PTHR11746">
    <property type="entry name" value="O-METHYLTRANSFERASE"/>
    <property type="match status" value="1"/>
</dbReference>
<dbReference type="Pfam" id="PF08100">
    <property type="entry name" value="Dimerisation"/>
    <property type="match status" value="1"/>
</dbReference>
<dbReference type="GO" id="GO:0046983">
    <property type="term" value="F:protein dimerization activity"/>
    <property type="evidence" value="ECO:0007669"/>
    <property type="project" value="InterPro"/>
</dbReference>
<dbReference type="OMA" id="FFDMPAW"/>
<evidence type="ECO:0000259" key="6">
    <source>
        <dbReference type="Pfam" id="PF08100"/>
    </source>
</evidence>
<dbReference type="Pfam" id="PF00891">
    <property type="entry name" value="Methyltransf_2"/>
    <property type="match status" value="1"/>
</dbReference>
<gene>
    <name evidence="7" type="ordered locus">Os11g0539500</name>
</gene>
<dbReference type="PIRSF" id="PIRSF005739">
    <property type="entry name" value="O-mtase"/>
    <property type="match status" value="1"/>
</dbReference>
<dbReference type="Gene3D" id="3.40.50.150">
    <property type="entry name" value="Vaccinia Virus protein VP39"/>
    <property type="match status" value="1"/>
</dbReference>
<dbReference type="InterPro" id="IPR036388">
    <property type="entry name" value="WH-like_DNA-bd_sf"/>
</dbReference>
<dbReference type="Proteomes" id="UP000000763">
    <property type="component" value="Chromosome 11"/>
</dbReference>
<dbReference type="KEGG" id="osa:4350663"/>
<evidence type="ECO:0000256" key="3">
    <source>
        <dbReference type="ARBA" id="ARBA00022691"/>
    </source>
</evidence>
<organism evidence="7 8">
    <name type="scientific">Oryza sativa subsp. japonica</name>
    <name type="common">Rice</name>
    <dbReference type="NCBI Taxonomy" id="39947"/>
    <lineage>
        <taxon>Eukaryota</taxon>
        <taxon>Viridiplantae</taxon>
        <taxon>Streptophyta</taxon>
        <taxon>Embryophyta</taxon>
        <taxon>Tracheophyta</taxon>
        <taxon>Spermatophyta</taxon>
        <taxon>Magnoliopsida</taxon>
        <taxon>Liliopsida</taxon>
        <taxon>Poales</taxon>
        <taxon>Poaceae</taxon>
        <taxon>BOP clade</taxon>
        <taxon>Oryzoideae</taxon>
        <taxon>Oryzeae</taxon>
        <taxon>Oryzinae</taxon>
        <taxon>Oryza</taxon>
        <taxon>Oryza sativa</taxon>
    </lineage>
</organism>
<dbReference type="SMR" id="Q0ISB8"/>
<dbReference type="InterPro" id="IPR001077">
    <property type="entry name" value="COMT_C"/>
</dbReference>
<proteinExistence type="predicted"/>
<reference evidence="8" key="2">
    <citation type="journal article" date="2008" name="Nucleic Acids Res.">
        <title>The rice annotation project database (RAP-DB): 2008 update.</title>
        <authorList>
            <consortium name="The rice annotation project (RAP)"/>
        </authorList>
    </citation>
    <scope>GENOME REANNOTATION</scope>
    <source>
        <strain evidence="8">cv. Nipponbare</strain>
    </source>
</reference>
<dbReference type="Gramene" id="Os11t0539500-00">
    <property type="protein sequence ID" value="Os11t0539500-00"/>
    <property type="gene ID" value="Os11g0539500"/>
</dbReference>
<evidence type="ECO:0000259" key="5">
    <source>
        <dbReference type="Pfam" id="PF00891"/>
    </source>
</evidence>
<sequence>MALIHGSEEVISHEEDMVGAFALLYHHVFSYIKPMALKCAVELGIPDAIHRRGGAATLANIAADTGVHASRLTDLRCLMKLLTTSGMFAATAATTDGGEGEPAVATSTMYTLTAASGLVVGPRGLSTVVRFAAGPVAVSPFFDMHAWLRAAPAAAPPAARSLFELAHGRSRWDAANADNDTMNAHSFVESQLLIEAVLRDHAGVFRGLRSLVDVGGGHGAVAKAIAAAFPDIKCTVMDLPHVVADAPVSDDGNLHLVAGDMFQSIPPADAVLLKYVLHCWGDDDCVRILRNCREAIPAREAGGKVIITELVLGSSAASRDANVAEAEDMHSLFLMCISGVGREEREWRAIFSDAGFGDYKITPVLGPISVIEVYP</sequence>
<evidence type="ECO:0000256" key="1">
    <source>
        <dbReference type="ARBA" id="ARBA00022603"/>
    </source>
</evidence>
<feature type="domain" description="O-methyltransferase C-terminal" evidence="5">
    <location>
        <begin position="161"/>
        <end position="356"/>
    </location>
</feature>
<evidence type="ECO:0000256" key="2">
    <source>
        <dbReference type="ARBA" id="ARBA00022679"/>
    </source>
</evidence>
<reference evidence="7 8" key="1">
    <citation type="journal article" date="2005" name="Nature">
        <title>The map-based sequence of the rice genome.</title>
        <authorList>
            <consortium name="International rice genome sequencing project (IRGSP)"/>
            <person name="Matsumoto T."/>
            <person name="Wu J."/>
            <person name="Kanamori H."/>
            <person name="Katayose Y."/>
            <person name="Fujisawa M."/>
            <person name="Namiki N."/>
            <person name="Mizuno H."/>
            <person name="Yamamoto K."/>
            <person name="Antonio B.A."/>
            <person name="Baba T."/>
            <person name="Sakata K."/>
            <person name="Nagamura Y."/>
            <person name="Aoki H."/>
            <person name="Arikawa K."/>
            <person name="Arita K."/>
            <person name="Bito T."/>
            <person name="Chiden Y."/>
            <person name="Fujitsuka N."/>
            <person name="Fukunaka R."/>
            <person name="Hamada M."/>
            <person name="Harada C."/>
            <person name="Hayashi A."/>
            <person name="Hijishita S."/>
            <person name="Honda M."/>
            <person name="Hosokawa S."/>
            <person name="Ichikawa Y."/>
            <person name="Idonuma A."/>
            <person name="Iijima M."/>
            <person name="Ikeda M."/>
            <person name="Ikeno M."/>
            <person name="Ito K."/>
            <person name="Ito S."/>
            <person name="Ito T."/>
            <person name="Ito Y."/>
            <person name="Ito Y."/>
            <person name="Iwabuchi A."/>
            <person name="Kamiya K."/>
            <person name="Karasawa W."/>
            <person name="Kurita K."/>
            <person name="Katagiri S."/>
            <person name="Kikuta A."/>
            <person name="Kobayashi H."/>
            <person name="Kobayashi N."/>
            <person name="Machita K."/>
            <person name="Maehara T."/>
            <person name="Masukawa M."/>
            <person name="Mizubayashi T."/>
            <person name="Mukai Y."/>
            <person name="Nagasaki H."/>
            <person name="Nagata Y."/>
            <person name="Naito S."/>
            <person name="Nakashima M."/>
            <person name="Nakama Y."/>
            <person name="Nakamichi Y."/>
            <person name="Nakamura M."/>
            <person name="Meguro A."/>
            <person name="Negishi M."/>
            <person name="Ohta I."/>
            <person name="Ohta T."/>
            <person name="Okamoto M."/>
            <person name="Ono N."/>
            <person name="Saji S."/>
            <person name="Sakaguchi M."/>
            <person name="Sakai K."/>
            <person name="Shibata M."/>
            <person name="Shimokawa T."/>
            <person name="Song J."/>
            <person name="Takazaki Y."/>
            <person name="Terasawa K."/>
            <person name="Tsugane M."/>
            <person name="Tsuji K."/>
            <person name="Ueda S."/>
            <person name="Waki K."/>
            <person name="Yamagata H."/>
            <person name="Yamamoto M."/>
            <person name="Yamamoto S."/>
            <person name="Yamane H."/>
            <person name="Yoshiki S."/>
            <person name="Yoshihara R."/>
            <person name="Yukawa K."/>
            <person name="Zhong H."/>
            <person name="Yano M."/>
            <person name="Yuan Q."/>
            <person name="Ouyang S."/>
            <person name="Liu J."/>
            <person name="Jones K.M."/>
            <person name="Gansberger K."/>
            <person name="Moffat K."/>
            <person name="Hill J."/>
            <person name="Bera J."/>
            <person name="Fadrosh D."/>
            <person name="Jin S."/>
            <person name="Johri S."/>
            <person name="Kim M."/>
            <person name="Overton L."/>
            <person name="Reardon M."/>
            <person name="Tsitrin T."/>
            <person name="Vuong H."/>
            <person name="Weaver B."/>
            <person name="Ciecko A."/>
            <person name="Tallon L."/>
            <person name="Jackson J."/>
            <person name="Pai G."/>
            <person name="Aken S.V."/>
            <person name="Utterback T."/>
            <person name="Reidmuller S."/>
            <person name="Feldblyum T."/>
            <person name="Hsiao J."/>
            <person name="Zismann V."/>
            <person name="Iobst S."/>
            <person name="de Vazeille A.R."/>
            <person name="Buell C.R."/>
            <person name="Ying K."/>
            <person name="Li Y."/>
            <person name="Lu T."/>
            <person name="Huang Y."/>
            <person name="Zhao Q."/>
            <person name="Feng Q."/>
            <person name="Zhang L."/>
            <person name="Zhu J."/>
            <person name="Weng Q."/>
            <person name="Mu J."/>
            <person name="Lu Y."/>
            <person name="Fan D."/>
            <person name="Liu Y."/>
            <person name="Guan J."/>
            <person name="Zhang Y."/>
            <person name="Yu S."/>
            <person name="Liu X."/>
            <person name="Zhang Y."/>
            <person name="Hong G."/>
            <person name="Han B."/>
            <person name="Choisne N."/>
            <person name="Demange N."/>
            <person name="Orjeda G."/>
            <person name="Samain S."/>
            <person name="Cattolico L."/>
            <person name="Pelletier E."/>
            <person name="Couloux A."/>
            <person name="Segurens B."/>
            <person name="Wincker P."/>
            <person name="D'Hont A."/>
            <person name="Scarpelli C."/>
            <person name="Weissenbach J."/>
            <person name="Salanoubat M."/>
            <person name="Quetier F."/>
            <person name="Yu Y."/>
            <person name="Kim H.R."/>
            <person name="Rambo T."/>
            <person name="Currie J."/>
            <person name="Collura K."/>
            <person name="Luo M."/>
            <person name="Yang T."/>
            <person name="Ammiraju J.S.S."/>
            <person name="Engler F."/>
            <person name="Soderlund C."/>
            <person name="Wing R.A."/>
            <person name="Palmer L.E."/>
            <person name="de la Bastide M."/>
            <person name="Spiegel L."/>
            <person name="Nascimento L."/>
            <person name="Zutavern T."/>
            <person name="O'Shaughnessy A."/>
            <person name="Dike S."/>
            <person name="Dedhia N."/>
            <person name="Preston R."/>
            <person name="Balija V."/>
            <person name="McCombie W.R."/>
            <person name="Chow T."/>
            <person name="Chen H."/>
            <person name="Chung M."/>
            <person name="Chen C."/>
            <person name="Shaw J."/>
            <person name="Wu H."/>
            <person name="Hsiao K."/>
            <person name="Chao Y."/>
            <person name="Chu M."/>
            <person name="Cheng C."/>
            <person name="Hour A."/>
            <person name="Lee P."/>
            <person name="Lin S."/>
            <person name="Lin Y."/>
            <person name="Liou J."/>
            <person name="Liu S."/>
            <person name="Hsing Y."/>
            <person name="Raghuvanshi S."/>
            <person name="Mohanty A."/>
            <person name="Bharti A.K."/>
            <person name="Gaur A."/>
            <person name="Gupta V."/>
            <person name="Kumar D."/>
            <person name="Ravi V."/>
            <person name="Vij S."/>
            <person name="Kapur A."/>
            <person name="Khurana P."/>
            <person name="Khurana P."/>
            <person name="Khurana J.P."/>
            <person name="Tyagi A.K."/>
            <person name="Gaikwad K."/>
            <person name="Singh A."/>
            <person name="Dalal V."/>
            <person name="Srivastava S."/>
            <person name="Dixit A."/>
            <person name="Pal A.K."/>
            <person name="Ghazi I.A."/>
            <person name="Yadav M."/>
            <person name="Pandit A."/>
            <person name="Bhargava A."/>
            <person name="Sureshbabu K."/>
            <person name="Batra K."/>
            <person name="Sharma T.R."/>
            <person name="Mohapatra T."/>
            <person name="Singh N.K."/>
            <person name="Messing J."/>
            <person name="Nelson A.B."/>
            <person name="Fuks G."/>
            <person name="Kavchok S."/>
            <person name="Keizer G."/>
            <person name="Linton E."/>
            <person name="Llaca V."/>
            <person name="Song R."/>
            <person name="Tanyolac B."/>
            <person name="Young S."/>
            <person name="Ho-Il K."/>
            <person name="Hahn J.H."/>
            <person name="Sangsakoo G."/>
            <person name="Vanavichit A."/>
            <person name="de Mattos Luiz.A.T."/>
            <person name="Zimmer P.D."/>
            <person name="Malone G."/>
            <person name="Dellagostin O."/>
            <person name="de Oliveira A.C."/>
            <person name="Bevan M."/>
            <person name="Bancroft I."/>
            <person name="Minx P."/>
            <person name="Cordum H."/>
            <person name="Wilson R."/>
            <person name="Cheng Z."/>
            <person name="Jin W."/>
            <person name="Jiang J."/>
            <person name="Leong S.A."/>
            <person name="Iwama H."/>
            <person name="Gojobori T."/>
            <person name="Itoh T."/>
            <person name="Niimura Y."/>
            <person name="Fujii Y."/>
            <person name="Habara T."/>
            <person name="Sakai H."/>
            <person name="Sato Y."/>
            <person name="Wilson G."/>
            <person name="Kumar K."/>
            <person name="McCouch S."/>
            <person name="Juretic N."/>
            <person name="Hoen D."/>
            <person name="Wright S."/>
            <person name="Bruskiewich R."/>
            <person name="Bureau T."/>
            <person name="Miyao A."/>
            <person name="Hirochika H."/>
            <person name="Nishikawa T."/>
            <person name="Kadowaki K."/>
            <person name="Sugiura M."/>
            <person name="Burr B."/>
            <person name="Sasaki T."/>
        </authorList>
    </citation>
    <scope>NUCLEOTIDE SEQUENCE [LARGE SCALE GENOMIC DNA]</scope>
    <source>
        <strain evidence="8">cv. Nipponbare</strain>
    </source>
</reference>
<dbReference type="InterPro" id="IPR012967">
    <property type="entry name" value="COMT_dimerisation"/>
</dbReference>
<dbReference type="KEGG" id="dosa:Os11g0539500"/>
<dbReference type="InterPro" id="IPR036390">
    <property type="entry name" value="WH_DNA-bd_sf"/>
</dbReference>
<dbReference type="InterPro" id="IPR029063">
    <property type="entry name" value="SAM-dependent_MTases_sf"/>
</dbReference>
<protein>
    <submittedName>
        <fullName evidence="7">Os11g0539500 protein</fullName>
    </submittedName>
</protein>
<dbReference type="OrthoDB" id="757282at2759"/>
<dbReference type="GO" id="GO:0008171">
    <property type="term" value="F:O-methyltransferase activity"/>
    <property type="evidence" value="ECO:0007669"/>
    <property type="project" value="InterPro"/>
</dbReference>
<feature type="domain" description="O-methyltransferase dimerisation" evidence="6">
    <location>
        <begin position="26"/>
        <end position="117"/>
    </location>
</feature>
<keyword evidence="3" id="KW-0949">S-adenosyl-L-methionine</keyword>
<dbReference type="FunFam" id="3.40.50.150:FF:000206">
    <property type="entry name" value="O-methyltransferase ZRP4"/>
    <property type="match status" value="1"/>
</dbReference>
<feature type="active site" description="Proton acceptor" evidence="4">
    <location>
        <position position="278"/>
    </location>
</feature>
<evidence type="ECO:0000256" key="4">
    <source>
        <dbReference type="PIRSR" id="PIRSR005739-1"/>
    </source>
</evidence>
<dbReference type="GO" id="GO:0032259">
    <property type="term" value="P:methylation"/>
    <property type="evidence" value="ECO:0007669"/>
    <property type="project" value="UniProtKB-KW"/>
</dbReference>
<evidence type="ECO:0000313" key="8">
    <source>
        <dbReference type="Proteomes" id="UP000000763"/>
    </source>
</evidence>
<dbReference type="PROSITE" id="PS51683">
    <property type="entry name" value="SAM_OMT_II"/>
    <property type="match status" value="1"/>
</dbReference>
<dbReference type="EMBL" id="AP008217">
    <property type="protein sequence ID" value="BAF28397.1"/>
    <property type="molecule type" value="Genomic_DNA"/>
</dbReference>
<evidence type="ECO:0000313" key="7">
    <source>
        <dbReference type="EMBL" id="BAF28397.1"/>
    </source>
</evidence>
<accession>Q0ISB8</accession>
<dbReference type="InterPro" id="IPR016461">
    <property type="entry name" value="COMT-like"/>
</dbReference>
<dbReference type="SUPFAM" id="SSF46785">
    <property type="entry name" value="Winged helix' DNA-binding domain"/>
    <property type="match status" value="1"/>
</dbReference>
<dbReference type="FunFam" id="1.10.10.10:FF:000213">
    <property type="entry name" value="Coniferyl alcohol 9-O-methyltransferase"/>
    <property type="match status" value="1"/>
</dbReference>
<dbReference type="AlphaFoldDB" id="Q0ISB8"/>
<keyword evidence="1" id="KW-0489">Methyltransferase</keyword>
<dbReference type="SUPFAM" id="SSF53335">
    <property type="entry name" value="S-adenosyl-L-methionine-dependent methyltransferases"/>
    <property type="match status" value="1"/>
</dbReference>
<keyword evidence="2" id="KW-0808">Transferase</keyword>